<dbReference type="AlphaFoldDB" id="A0ABD2FRH2"/>
<protein>
    <submittedName>
        <fullName evidence="1">Uncharacterized protein</fullName>
    </submittedName>
</protein>
<dbReference type="Proteomes" id="UP001619887">
    <property type="component" value="Unassembled WGS sequence"/>
</dbReference>
<comment type="caution">
    <text evidence="1">The sequence shown here is derived from an EMBL/GenBank/DDBJ whole genome shotgun (WGS) entry which is preliminary data.</text>
</comment>
<proteinExistence type="predicted"/>
<sequence length="125" mass="13771">MSEGELLIGLTFQPSIIREELLRGERWRMSNLPPGADILSLLPYFRGEGGSGFLGASLYPSALSRRKRCQHVAFGSRHATFSCVVSVVNNKCASVCECMCEQICVLQPPIVKRKGKRLKNTPSGM</sequence>
<gene>
    <name evidence="1" type="ORF">OYC64_003837</name>
</gene>
<evidence type="ECO:0000313" key="2">
    <source>
        <dbReference type="Proteomes" id="UP001619887"/>
    </source>
</evidence>
<organism evidence="1 2">
    <name type="scientific">Pagothenia borchgrevinki</name>
    <name type="common">Bald rockcod</name>
    <name type="synonym">Trematomus borchgrevinki</name>
    <dbReference type="NCBI Taxonomy" id="8213"/>
    <lineage>
        <taxon>Eukaryota</taxon>
        <taxon>Metazoa</taxon>
        <taxon>Chordata</taxon>
        <taxon>Craniata</taxon>
        <taxon>Vertebrata</taxon>
        <taxon>Euteleostomi</taxon>
        <taxon>Actinopterygii</taxon>
        <taxon>Neopterygii</taxon>
        <taxon>Teleostei</taxon>
        <taxon>Neoteleostei</taxon>
        <taxon>Acanthomorphata</taxon>
        <taxon>Eupercaria</taxon>
        <taxon>Perciformes</taxon>
        <taxon>Notothenioidei</taxon>
        <taxon>Nototheniidae</taxon>
        <taxon>Pagothenia</taxon>
    </lineage>
</organism>
<reference evidence="1 2" key="1">
    <citation type="journal article" date="2022" name="G3 (Bethesda)">
        <title>Evaluating Illumina-, Nanopore-, and PacBio-based genome assembly strategies with the bald notothen, Trematomus borchgrevinki.</title>
        <authorList>
            <person name="Rayamajhi N."/>
            <person name="Cheng C.C."/>
            <person name="Catchen J.M."/>
        </authorList>
    </citation>
    <scope>NUCLEOTIDE SEQUENCE [LARGE SCALE GENOMIC DNA]</scope>
    <source>
        <strain evidence="1">AGRC-2024</strain>
    </source>
</reference>
<accession>A0ABD2FRH2</accession>
<evidence type="ECO:0000313" key="1">
    <source>
        <dbReference type="EMBL" id="KAL3044080.1"/>
    </source>
</evidence>
<keyword evidence="2" id="KW-1185">Reference proteome</keyword>
<dbReference type="EMBL" id="JBIYXZ010002088">
    <property type="protein sequence ID" value="KAL3044080.1"/>
    <property type="molecule type" value="Genomic_DNA"/>
</dbReference>
<reference evidence="1 2" key="2">
    <citation type="journal article" date="2024" name="G3 (Bethesda)">
        <title>The genome of the cryopelagic Antarctic bald notothen, Trematomus borchgrevinki.</title>
        <authorList>
            <person name="Rayamajhi N."/>
            <person name="Rivera-Colon A.G."/>
            <person name="Minhas B.F."/>
            <person name="Cheng C.C."/>
            <person name="Catchen J.M."/>
        </authorList>
    </citation>
    <scope>NUCLEOTIDE SEQUENCE [LARGE SCALE GENOMIC DNA]</scope>
    <source>
        <strain evidence="1">AGRC-2024</strain>
    </source>
</reference>
<name>A0ABD2FRH2_PAGBO</name>